<evidence type="ECO:0000313" key="5">
    <source>
        <dbReference type="Proteomes" id="UP001181693"/>
    </source>
</evidence>
<dbReference type="Proteomes" id="UP001181693">
    <property type="component" value="Unassembled WGS sequence"/>
</dbReference>
<gene>
    <name evidence="4" type="ORF">GDO54_015583</name>
</gene>
<dbReference type="InterPro" id="IPR050870">
    <property type="entry name" value="FAST_kinase"/>
</dbReference>
<dbReference type="GO" id="GO:0005759">
    <property type="term" value="C:mitochondrial matrix"/>
    <property type="evidence" value="ECO:0007669"/>
    <property type="project" value="TreeGrafter"/>
</dbReference>
<keyword evidence="5" id="KW-1185">Reference proteome</keyword>
<dbReference type="GO" id="GO:0000963">
    <property type="term" value="P:mitochondrial RNA processing"/>
    <property type="evidence" value="ECO:0007669"/>
    <property type="project" value="TreeGrafter"/>
</dbReference>
<evidence type="ECO:0000256" key="2">
    <source>
        <dbReference type="ARBA" id="ARBA00023128"/>
    </source>
</evidence>
<name>A0AAV3A9I8_PYXAD</name>
<dbReference type="GO" id="GO:0003723">
    <property type="term" value="F:RNA binding"/>
    <property type="evidence" value="ECO:0007669"/>
    <property type="project" value="TreeGrafter"/>
</dbReference>
<sequence length="788" mass="91255">MLHWRSAIHLSRRLLHIRHAKTELLLDQLKTSTNKYQIFQTVVVNRPILTLEHVTCAMDLLWQFHKTKPNELTNLKEVRGHPEFLSLCTVVENNFDLLNDSELVNVLNIVTSFQVDTRSHLVQQLVTEGWKRLQRLDLSSLSTFAACLRKQNLTTSPLMGQIANIVDLCLDNLEDPVILFNFIGSLYAVSSPRLQERLVRKTESSLENLDASHLENVVQLLEVFSRDNYNLSVMKKCDRLFQKHASSMDLQTICTVMKLYQFLHFNNSEFIIEAQSKLMEEVNRCDHPGVFADLFVVLSPNVLSTVRERLEAKLMSFADEMSFDNLLNVLKKMAQTECTNTELIQKICSQLKKHLEVCTPGQLCSIVKAVLLLDFNDNELHTELQVHLNRRILSSFIPSDVTLMLRALFLLNPNQINEEILSKLHDILAQCKFQDLSHMTSSMVQLLQSAYTPNKKAALNKIIQELNSLRIRKVSEIKCMDSLLHEMRDKEVTLRMYLPILKATLETCQRLMHQLNWNNIAEFSILVLRTNTHCSPLLDKIATVTMDNLKKIHPAAVYPILRVFSYFNCDPPQGKDFFDACIQHVLKNMDSLSPHLMVLTTYSLSMAGYFPEELIKAIFSMDFLLRFDAQLDALNHTKNLRQLLMELNRSVCLEHPEYGVPWFHENYCQRLLKRDLEYILDKEKKPIAYIEEDPPSSDSSVCEPDRPIQENKPLPAGARRVAVEFYNQWAFLRDSYHLKGAFAIKKKHLEILGYDVIQIPYYEWNSENLGTKVAWTNYLRNKIFTKNV</sequence>
<proteinExistence type="predicted"/>
<comment type="subcellular location">
    <subcellularLocation>
        <location evidence="1">Mitochondrion</location>
    </subcellularLocation>
</comment>
<dbReference type="PANTHER" id="PTHR21228:SF29">
    <property type="entry name" value="FAST KINASE DOMAIN-CONTAINING PROTEIN 1, MITOCHONDRIAL"/>
    <property type="match status" value="1"/>
</dbReference>
<dbReference type="Pfam" id="PF06743">
    <property type="entry name" value="FAST_1"/>
    <property type="match status" value="1"/>
</dbReference>
<dbReference type="InterPro" id="IPR013579">
    <property type="entry name" value="FAST_2"/>
</dbReference>
<dbReference type="GO" id="GO:0035770">
    <property type="term" value="C:ribonucleoprotein granule"/>
    <property type="evidence" value="ECO:0007669"/>
    <property type="project" value="TreeGrafter"/>
</dbReference>
<dbReference type="AlphaFoldDB" id="A0AAV3A9I8"/>
<feature type="domain" description="RAP" evidence="3">
    <location>
        <begin position="721"/>
        <end position="781"/>
    </location>
</feature>
<accession>A0AAV3A9I8</accession>
<dbReference type="EMBL" id="DYDO01000008">
    <property type="protein sequence ID" value="DBA19807.1"/>
    <property type="molecule type" value="Genomic_DNA"/>
</dbReference>
<dbReference type="InterPro" id="IPR013584">
    <property type="entry name" value="RAP"/>
</dbReference>
<organism evidence="4 5">
    <name type="scientific">Pyxicephalus adspersus</name>
    <name type="common">African bullfrog</name>
    <dbReference type="NCBI Taxonomy" id="30357"/>
    <lineage>
        <taxon>Eukaryota</taxon>
        <taxon>Metazoa</taxon>
        <taxon>Chordata</taxon>
        <taxon>Craniata</taxon>
        <taxon>Vertebrata</taxon>
        <taxon>Euteleostomi</taxon>
        <taxon>Amphibia</taxon>
        <taxon>Batrachia</taxon>
        <taxon>Anura</taxon>
        <taxon>Neobatrachia</taxon>
        <taxon>Ranoidea</taxon>
        <taxon>Pyxicephalidae</taxon>
        <taxon>Pyxicephalinae</taxon>
        <taxon>Pyxicephalus</taxon>
    </lineage>
</organism>
<dbReference type="PANTHER" id="PTHR21228">
    <property type="entry name" value="FAST LEU-RICH DOMAIN-CONTAINING"/>
    <property type="match status" value="1"/>
</dbReference>
<dbReference type="InterPro" id="IPR010622">
    <property type="entry name" value="FAST_Leu-rich"/>
</dbReference>
<reference evidence="4" key="1">
    <citation type="thesis" date="2020" institute="ProQuest LLC" country="789 East Eisenhower Parkway, Ann Arbor, MI, USA">
        <title>Comparative Genomics and Chromosome Evolution.</title>
        <authorList>
            <person name="Mudd A.B."/>
        </authorList>
    </citation>
    <scope>NUCLEOTIDE SEQUENCE</scope>
    <source>
        <strain evidence="4">1538</strain>
        <tissue evidence="4">Blood</tissue>
    </source>
</reference>
<evidence type="ECO:0000313" key="4">
    <source>
        <dbReference type="EMBL" id="DBA19807.1"/>
    </source>
</evidence>
<keyword evidence="2" id="KW-0496">Mitochondrion</keyword>
<comment type="caution">
    <text evidence="4">The sequence shown here is derived from an EMBL/GenBank/DDBJ whole genome shotgun (WGS) entry which is preliminary data.</text>
</comment>
<dbReference type="GO" id="GO:0044528">
    <property type="term" value="P:regulation of mitochondrial mRNA stability"/>
    <property type="evidence" value="ECO:0007669"/>
    <property type="project" value="InterPro"/>
</dbReference>
<evidence type="ECO:0000259" key="3">
    <source>
        <dbReference type="PROSITE" id="PS51286"/>
    </source>
</evidence>
<dbReference type="PROSITE" id="PS51286">
    <property type="entry name" value="RAP"/>
    <property type="match status" value="1"/>
</dbReference>
<dbReference type="Pfam" id="PF08373">
    <property type="entry name" value="RAP"/>
    <property type="match status" value="1"/>
</dbReference>
<dbReference type="Pfam" id="PF08368">
    <property type="entry name" value="FAST_2"/>
    <property type="match status" value="1"/>
</dbReference>
<dbReference type="SMART" id="SM00952">
    <property type="entry name" value="RAP"/>
    <property type="match status" value="1"/>
</dbReference>
<protein>
    <recommendedName>
        <fullName evidence="3">RAP domain-containing protein</fullName>
    </recommendedName>
</protein>
<evidence type="ECO:0000256" key="1">
    <source>
        <dbReference type="ARBA" id="ARBA00004173"/>
    </source>
</evidence>